<feature type="binding site" evidence="1">
    <location>
        <position position="276"/>
    </location>
    <ligand>
        <name>Zn(2+)</name>
        <dbReference type="ChEBI" id="CHEBI:29105"/>
    </ligand>
</feature>
<dbReference type="HAMAP" id="MF_01820">
    <property type="entry name" value="GTPase_RsgA"/>
    <property type="match status" value="1"/>
</dbReference>
<keyword evidence="1" id="KW-0963">Cytoplasm</keyword>
<dbReference type="InterPro" id="IPR027417">
    <property type="entry name" value="P-loop_NTPase"/>
</dbReference>
<organism evidence="3 4">
    <name type="scientific">Globicatella sulfidifaciens DSM 15739</name>
    <dbReference type="NCBI Taxonomy" id="1121925"/>
    <lineage>
        <taxon>Bacteria</taxon>
        <taxon>Bacillati</taxon>
        <taxon>Bacillota</taxon>
        <taxon>Bacilli</taxon>
        <taxon>Lactobacillales</taxon>
        <taxon>Aerococcaceae</taxon>
        <taxon>Globicatella</taxon>
    </lineage>
</organism>
<dbReference type="NCBIfam" id="TIGR00157">
    <property type="entry name" value="ribosome small subunit-dependent GTPase A"/>
    <property type="match status" value="1"/>
</dbReference>
<dbReference type="GO" id="GO:0005737">
    <property type="term" value="C:cytoplasm"/>
    <property type="evidence" value="ECO:0007669"/>
    <property type="project" value="UniProtKB-SubCell"/>
</dbReference>
<dbReference type="RefSeq" id="WP_078755719.1">
    <property type="nucleotide sequence ID" value="NZ_FUWO01000006.1"/>
</dbReference>
<comment type="function">
    <text evidence="1">One of several proteins that assist in the late maturation steps of the functional core of the 30S ribosomal subunit. Helps release RbfA from mature subunits. May play a role in the assembly of ribosomal proteins into the subunit. Circularly permuted GTPase that catalyzes slow GTP hydrolysis, GTPase activity is stimulated by the 30S ribosomal subunit.</text>
</comment>
<dbReference type="EMBL" id="FUWO01000006">
    <property type="protein sequence ID" value="SJZ48686.1"/>
    <property type="molecule type" value="Genomic_DNA"/>
</dbReference>
<dbReference type="Gene3D" id="3.40.50.300">
    <property type="entry name" value="P-loop containing nucleotide triphosphate hydrolases"/>
    <property type="match status" value="1"/>
</dbReference>
<dbReference type="OrthoDB" id="9809485at2"/>
<dbReference type="STRING" id="1121925.SAMN02746011_00941"/>
<feature type="binding site" evidence="1">
    <location>
        <position position="269"/>
    </location>
    <ligand>
        <name>Zn(2+)</name>
        <dbReference type="ChEBI" id="CHEBI:29105"/>
    </ligand>
</feature>
<feature type="domain" description="EngC GTPase" evidence="2">
    <location>
        <begin position="99"/>
        <end position="245"/>
    </location>
</feature>
<comment type="similarity">
    <text evidence="1">Belongs to the TRAFAC class YlqF/YawG GTPase family. RsgA subfamily.</text>
</comment>
<keyword evidence="1" id="KW-0378">Hydrolase</keyword>
<feature type="binding site" evidence="1">
    <location>
        <position position="282"/>
    </location>
    <ligand>
        <name>Zn(2+)</name>
        <dbReference type="ChEBI" id="CHEBI:29105"/>
    </ligand>
</feature>
<feature type="binding site" evidence="1">
    <location>
        <position position="274"/>
    </location>
    <ligand>
        <name>Zn(2+)</name>
        <dbReference type="ChEBI" id="CHEBI:29105"/>
    </ligand>
</feature>
<dbReference type="Proteomes" id="UP000189941">
    <property type="component" value="Unassembled WGS sequence"/>
</dbReference>
<dbReference type="PANTHER" id="PTHR32120">
    <property type="entry name" value="SMALL RIBOSOMAL SUBUNIT BIOGENESIS GTPASE RSGA"/>
    <property type="match status" value="1"/>
</dbReference>
<dbReference type="Gene3D" id="1.10.40.50">
    <property type="entry name" value="Probable gtpase engc, domain 3"/>
    <property type="match status" value="1"/>
</dbReference>
<feature type="binding site" evidence="1">
    <location>
        <begin position="189"/>
        <end position="197"/>
    </location>
    <ligand>
        <name>GTP</name>
        <dbReference type="ChEBI" id="CHEBI:37565"/>
    </ligand>
</feature>
<keyword evidence="1" id="KW-0547">Nucleotide-binding</keyword>
<dbReference type="InterPro" id="IPR010914">
    <property type="entry name" value="RsgA_GTPase_dom"/>
</dbReference>
<dbReference type="Pfam" id="PF03193">
    <property type="entry name" value="RsgA_GTPase"/>
    <property type="match status" value="1"/>
</dbReference>
<keyword evidence="1" id="KW-0699">rRNA-binding</keyword>
<keyword evidence="1" id="KW-0862">Zinc</keyword>
<dbReference type="PROSITE" id="PS50936">
    <property type="entry name" value="ENGC_GTPASE"/>
    <property type="match status" value="1"/>
</dbReference>
<name>A0A1T4L1W5_9LACT</name>
<dbReference type="SUPFAM" id="SSF52540">
    <property type="entry name" value="P-loop containing nucleoside triphosphate hydrolases"/>
    <property type="match status" value="1"/>
</dbReference>
<dbReference type="GO" id="GO:0046872">
    <property type="term" value="F:metal ion binding"/>
    <property type="evidence" value="ECO:0007669"/>
    <property type="project" value="UniProtKB-KW"/>
</dbReference>
<dbReference type="GO" id="GO:0019843">
    <property type="term" value="F:rRNA binding"/>
    <property type="evidence" value="ECO:0007669"/>
    <property type="project" value="UniProtKB-KW"/>
</dbReference>
<comment type="subcellular location">
    <subcellularLocation>
        <location evidence="1">Cytoplasm</location>
    </subcellularLocation>
</comment>
<proteinExistence type="inferred from homology"/>
<dbReference type="GO" id="GO:0005525">
    <property type="term" value="F:GTP binding"/>
    <property type="evidence" value="ECO:0007669"/>
    <property type="project" value="UniProtKB-UniRule"/>
</dbReference>
<sequence>MKHHLKKYLEKNEIESEMIGRIVGETRLFYIVKSTEEDYKVYKRPEQQEYFVGDYVHLTLIDNQSYITKLFKRFNQVSKARNQTSKSYNYSGEEKVLATNVDNVYIAIAADQRFTIGKFERYLLVFNQQKVNFEVIITKSDYFEKAQRIQKEIKKYYPLIKIQFLSIFDNSIDQFRKSIFPESTSIILGSSGSGKSTLINHLSKEFQLLTNEVRDDGKGKHTTTDICLIYLKETDSYFIDTPGFKGINSHKELQYENLFDDIIDYSTKCKFNDCKHMKEPGCAVRKAIKSGKLSEEKLIRYHHYLEKEIKRERFLKRRRERQ</sequence>
<dbReference type="GO" id="GO:0042274">
    <property type="term" value="P:ribosomal small subunit biogenesis"/>
    <property type="evidence" value="ECO:0007669"/>
    <property type="project" value="UniProtKB-UniRule"/>
</dbReference>
<reference evidence="4" key="1">
    <citation type="submission" date="2017-02" db="EMBL/GenBank/DDBJ databases">
        <authorList>
            <person name="Varghese N."/>
            <person name="Submissions S."/>
        </authorList>
    </citation>
    <scope>NUCLEOTIDE SEQUENCE [LARGE SCALE GENOMIC DNA]</scope>
    <source>
        <strain evidence="4">DSM 15739</strain>
    </source>
</reference>
<comment type="subunit">
    <text evidence="1">Monomer. Associates with 30S ribosomal subunit, binds 16S rRNA.</text>
</comment>
<protein>
    <recommendedName>
        <fullName evidence="1">Small ribosomal subunit biogenesis GTPase RsgA</fullName>
        <ecNumber evidence="1">3.6.1.-</ecNumber>
    </recommendedName>
</protein>
<evidence type="ECO:0000256" key="1">
    <source>
        <dbReference type="HAMAP-Rule" id="MF_01820"/>
    </source>
</evidence>
<keyword evidence="4" id="KW-1185">Reference proteome</keyword>
<evidence type="ECO:0000313" key="3">
    <source>
        <dbReference type="EMBL" id="SJZ48686.1"/>
    </source>
</evidence>
<keyword evidence="1" id="KW-0690">Ribosome biogenesis</keyword>
<evidence type="ECO:0000259" key="2">
    <source>
        <dbReference type="PROSITE" id="PS50936"/>
    </source>
</evidence>
<keyword evidence="1" id="KW-0694">RNA-binding</keyword>
<keyword evidence="1" id="KW-0342">GTP-binding</keyword>
<accession>A0A1T4L1W5</accession>
<gene>
    <name evidence="1" type="primary">rsgA</name>
    <name evidence="3" type="ORF">SAMN02746011_00941</name>
</gene>
<dbReference type="AlphaFoldDB" id="A0A1T4L1W5"/>
<dbReference type="EC" id="3.6.1.-" evidence="1"/>
<comment type="cofactor">
    <cofactor evidence="1">
        <name>Zn(2+)</name>
        <dbReference type="ChEBI" id="CHEBI:29105"/>
    </cofactor>
    <text evidence="1">Binds 1 zinc ion per subunit.</text>
</comment>
<evidence type="ECO:0000313" key="4">
    <source>
        <dbReference type="Proteomes" id="UP000189941"/>
    </source>
</evidence>
<keyword evidence="1" id="KW-0479">Metal-binding</keyword>
<feature type="binding site" evidence="1">
    <location>
        <begin position="138"/>
        <end position="141"/>
    </location>
    <ligand>
        <name>GTP</name>
        <dbReference type="ChEBI" id="CHEBI:37565"/>
    </ligand>
</feature>
<dbReference type="InterPro" id="IPR004881">
    <property type="entry name" value="Ribosome_biogen_GTPase_RsgA"/>
</dbReference>
<dbReference type="GO" id="GO:0003924">
    <property type="term" value="F:GTPase activity"/>
    <property type="evidence" value="ECO:0007669"/>
    <property type="project" value="UniProtKB-UniRule"/>
</dbReference>